<gene>
    <name evidence="2" type="ORF">AA0117_g6409</name>
</gene>
<dbReference type="VEuPathDB" id="FungiDB:CC77DRAFT_936812"/>
<evidence type="ECO:0000313" key="3">
    <source>
        <dbReference type="Proteomes" id="UP000291422"/>
    </source>
</evidence>
<feature type="compositionally biased region" description="Basic and acidic residues" evidence="1">
    <location>
        <begin position="338"/>
        <end position="359"/>
    </location>
</feature>
<organism evidence="2 3">
    <name type="scientific">Alternaria alternata</name>
    <name type="common">Alternaria rot fungus</name>
    <name type="synonym">Torula alternata</name>
    <dbReference type="NCBI Taxonomy" id="5599"/>
    <lineage>
        <taxon>Eukaryota</taxon>
        <taxon>Fungi</taxon>
        <taxon>Dikarya</taxon>
        <taxon>Ascomycota</taxon>
        <taxon>Pezizomycotina</taxon>
        <taxon>Dothideomycetes</taxon>
        <taxon>Pleosporomycetidae</taxon>
        <taxon>Pleosporales</taxon>
        <taxon>Pleosporineae</taxon>
        <taxon>Pleosporaceae</taxon>
        <taxon>Alternaria</taxon>
        <taxon>Alternaria sect. Alternaria</taxon>
        <taxon>Alternaria alternata complex</taxon>
    </lineage>
</organism>
<reference evidence="3" key="1">
    <citation type="journal article" date="2019" name="bioRxiv">
        <title>Genomics, evolutionary history and diagnostics of the Alternaria alternata species group including apple and Asian pear pathotypes.</title>
        <authorList>
            <person name="Armitage A.D."/>
            <person name="Cockerton H.M."/>
            <person name="Sreenivasaprasad S."/>
            <person name="Woodhall J.W."/>
            <person name="Lane C.R."/>
            <person name="Harrison R.J."/>
            <person name="Clarkson J.P."/>
        </authorList>
    </citation>
    <scope>NUCLEOTIDE SEQUENCE [LARGE SCALE GENOMIC DNA]</scope>
    <source>
        <strain evidence="3">FERA 1177</strain>
    </source>
</reference>
<dbReference type="AlphaFoldDB" id="A0A4Q4NF23"/>
<feature type="region of interest" description="Disordered" evidence="1">
    <location>
        <begin position="297"/>
        <end position="400"/>
    </location>
</feature>
<dbReference type="EMBL" id="PDXD01000015">
    <property type="protein sequence ID" value="RYN75233.1"/>
    <property type="molecule type" value="Genomic_DNA"/>
</dbReference>
<feature type="region of interest" description="Disordered" evidence="1">
    <location>
        <begin position="652"/>
        <end position="761"/>
    </location>
</feature>
<protein>
    <submittedName>
        <fullName evidence="2">Uncharacterized protein</fullName>
    </submittedName>
</protein>
<accession>A0A4Q4NF23</accession>
<feature type="compositionally biased region" description="Basic and acidic residues" evidence="1">
    <location>
        <begin position="739"/>
        <end position="761"/>
    </location>
</feature>
<dbReference type="Proteomes" id="UP000291422">
    <property type="component" value="Unassembled WGS sequence"/>
</dbReference>
<name>A0A4Q4NF23_ALTAL</name>
<evidence type="ECO:0000313" key="2">
    <source>
        <dbReference type="EMBL" id="RYN75233.1"/>
    </source>
</evidence>
<feature type="region of interest" description="Disordered" evidence="1">
    <location>
        <begin position="445"/>
        <end position="484"/>
    </location>
</feature>
<proteinExistence type="predicted"/>
<feature type="compositionally biased region" description="Basic and acidic residues" evidence="1">
    <location>
        <begin position="297"/>
        <end position="307"/>
    </location>
</feature>
<evidence type="ECO:0000256" key="1">
    <source>
        <dbReference type="SAM" id="MobiDB-lite"/>
    </source>
</evidence>
<feature type="compositionally biased region" description="Polar residues" evidence="1">
    <location>
        <begin position="728"/>
        <end position="737"/>
    </location>
</feature>
<comment type="caution">
    <text evidence="2">The sequence shown here is derived from an EMBL/GenBank/DDBJ whole genome shotgun (WGS) entry which is preliminary data.</text>
</comment>
<sequence>MAHSPSNSGIKNVRDFFARGDREKISPELKQALSLLQLSGLDSLEERFLATAAFLEPWAVFRDSIFLLRPDAMPRATTIAREDRGDGISRTDLLWFYTQFDEGIRRYDPRANKYSGEYTTDSSIYGAIDKSNWNVQAYEKHLFAWLLQVFKVGKSRNPWGFDYFELRNICIAWEAVFVPIIDAVRTSYSIRGRRHYGRLALYIEERCPSGLAFPKGNVIVPEGSLISPTPYRIISLPKKVIGDDSATFQKRVEGAGMLTRKHYDDTEKELRDVYPQYGGLVERPKFKHKMEEWLNEQRARADRRKAAETNGEVKSFQPQMVNRHGSRSPIKKGSPTEYHNKRNRDGNESPIKRYSDSIRRSLSRGVSRTASKEEPKSPLHGVTRQIHIPGEGPIRRASSARDLSLGESCMSLASLESSDTTIVTPWPRPHPEHKPSKQNIFTSTHHLDSSSLSHNPQTGQTHHDTDVSEFSSKGQMGAAPQPLPRQYQHDERAAPQVLGSRAYADVRVPSYEGSGWDDEISLTKLHTVREGATDKSQRIQPAKPATRLPVPIKPAPYSGDLRVGVKDSHLREMPKPLPWPGTSPPKATAWPGMDELIPSVPSESSVRQNSTRDYVSGFRPQQLVRDESDRNIARIVSKENIRSVLRHNSLNSSAEDLTQPPPVSFLPGRKRTASPGGTRLQTYNANLFPRREERKGTPVGGRVGAEKKRDAPGGSYEMDDFSRATDGQGVQNTTAGSDTRYHERYHGMHAPDDRRSFEKWI</sequence>